<protein>
    <submittedName>
        <fullName evidence="2">Uncharacterized protein</fullName>
    </submittedName>
</protein>
<reference evidence="2" key="2">
    <citation type="submission" date="2017-12" db="EMBL/GenBank/DDBJ databases">
        <authorList>
            <person name="Page C.L."/>
            <person name="McFadden E.F."/>
            <person name="Syed A."/>
            <person name="Lafty E.M."/>
            <person name="Hyatt D.A."/>
            <person name="Farronato D.M."/>
            <person name="Dong S.Z."/>
            <person name="Apostolopoulos E.L."/>
            <person name="Broussard G.W."/>
        </authorList>
    </citation>
    <scope>NUCLEOTIDE SEQUENCE</scope>
</reference>
<evidence type="ECO:0000313" key="2">
    <source>
        <dbReference type="EMBL" id="AUG85403.1"/>
    </source>
</evidence>
<accession>A0A2H5BHF2</accession>
<evidence type="ECO:0000313" key="1">
    <source>
        <dbReference type="EMBL" id="AUG85214.1"/>
    </source>
</evidence>
<organism evidence="2 3">
    <name type="scientific">Vibrio phage Thalassa</name>
    <dbReference type="NCBI Taxonomy" id="2570301"/>
    <lineage>
        <taxon>Viruses</taxon>
        <taxon>Duplodnaviria</taxon>
        <taxon>Heunggongvirae</taxon>
        <taxon>Uroviricota</taxon>
        <taxon>Caudoviricetes</taxon>
        <taxon>Demerecviridae</taxon>
        <taxon>Ermolyevavirinae</taxon>
        <taxon>Thalassavirus</taxon>
        <taxon>Thalassavirus thalassa</taxon>
    </lineage>
</organism>
<dbReference type="EMBL" id="MG649967">
    <property type="protein sequence ID" value="AUG85403.1"/>
    <property type="molecule type" value="Genomic_DNA"/>
</dbReference>
<gene>
    <name evidence="1" type="ORF">THALASSA_12</name>
    <name evidence="2" type="ORF">THALASSA_224</name>
</gene>
<sequence>MAKISIKSLLNNGSAKQELQNKVEKLTGVSFNWRPNNRISGRTLQAVIDLSEYKRPLFNESEIDSLRYENKAAKTVVLGMLCEALEISDLEQRKAIMTIASCSSSDDFVTKVLFMFV</sequence>
<name>A0A2H5BHF2_9CAUD</name>
<dbReference type="Proteomes" id="UP000240962">
    <property type="component" value="Segment"/>
</dbReference>
<reference evidence="3" key="1">
    <citation type="submission" date="2017-12" db="EMBL/GenBank/DDBJ databases">
        <authorList>
            <person name="Page C.L."/>
            <person name="McFadden E.F."/>
            <person name="Syed A.X."/>
            <person name="Lafty E.M."/>
            <person name="Hyatt D.A."/>
            <person name="Farronato D.M."/>
            <person name="Dong S.Z."/>
            <person name="Apostolopoulos E.L."/>
            <person name="Broussard G.W."/>
        </authorList>
    </citation>
    <scope>NUCLEOTIDE SEQUENCE [LARGE SCALE GENOMIC DNA]</scope>
</reference>
<evidence type="ECO:0000313" key="3">
    <source>
        <dbReference type="Proteomes" id="UP000240962"/>
    </source>
</evidence>
<proteinExistence type="predicted"/>
<keyword evidence="3" id="KW-1185">Reference proteome</keyword>
<dbReference type="EMBL" id="MG649967">
    <property type="protein sequence ID" value="AUG85214.1"/>
    <property type="molecule type" value="Genomic_DNA"/>
</dbReference>